<proteinExistence type="inferred from homology"/>
<feature type="non-terminal residue" evidence="8">
    <location>
        <position position="1"/>
    </location>
</feature>
<evidence type="ECO:0000256" key="1">
    <source>
        <dbReference type="ARBA" id="ARBA00004601"/>
    </source>
</evidence>
<dbReference type="GO" id="GO:0000938">
    <property type="term" value="C:GARP complex"/>
    <property type="evidence" value="ECO:0007669"/>
    <property type="project" value="InterPro"/>
</dbReference>
<keyword evidence="5" id="KW-0333">Golgi apparatus</keyword>
<keyword evidence="4" id="KW-0653">Protein transport</keyword>
<reference evidence="8" key="1">
    <citation type="submission" date="2021-02" db="EMBL/GenBank/DDBJ databases">
        <authorList>
            <person name="Nowell W R."/>
        </authorList>
    </citation>
    <scope>NUCLEOTIDE SEQUENCE</scope>
</reference>
<dbReference type="GO" id="GO:0015031">
    <property type="term" value="P:protein transport"/>
    <property type="evidence" value="ECO:0007669"/>
    <property type="project" value="UniProtKB-KW"/>
</dbReference>
<evidence type="ECO:0000256" key="2">
    <source>
        <dbReference type="ARBA" id="ARBA00009150"/>
    </source>
</evidence>
<dbReference type="PANTHER" id="PTHR12965">
    <property type="entry name" value="VACUOLAR PROTEIN SORTING 54"/>
    <property type="match status" value="1"/>
</dbReference>
<dbReference type="Gene3D" id="6.10.250.860">
    <property type="match status" value="1"/>
</dbReference>
<evidence type="ECO:0000256" key="6">
    <source>
        <dbReference type="ARBA" id="ARBA00023054"/>
    </source>
</evidence>
<dbReference type="GO" id="GO:0042147">
    <property type="term" value="P:retrograde transport, endosome to Golgi"/>
    <property type="evidence" value="ECO:0007669"/>
    <property type="project" value="InterPro"/>
</dbReference>
<feature type="domain" description="Vacuolar protein sorting-associated protein 54 C-terminal" evidence="7">
    <location>
        <begin position="3"/>
        <end position="125"/>
    </location>
</feature>
<dbReference type="GO" id="GO:0005829">
    <property type="term" value="C:cytosol"/>
    <property type="evidence" value="ECO:0007669"/>
    <property type="project" value="GOC"/>
</dbReference>
<comment type="caution">
    <text evidence="8">The sequence shown here is derived from an EMBL/GenBank/DDBJ whole genome shotgun (WGS) entry which is preliminary data.</text>
</comment>
<dbReference type="GO" id="GO:0019905">
    <property type="term" value="F:syntaxin binding"/>
    <property type="evidence" value="ECO:0007669"/>
    <property type="project" value="TreeGrafter"/>
</dbReference>
<evidence type="ECO:0000256" key="3">
    <source>
        <dbReference type="ARBA" id="ARBA00022448"/>
    </source>
</evidence>
<dbReference type="EMBL" id="CAJNOR010019316">
    <property type="protein sequence ID" value="CAF1689490.1"/>
    <property type="molecule type" value="Genomic_DNA"/>
</dbReference>
<organism evidence="8 9">
    <name type="scientific">Adineta ricciae</name>
    <name type="common">Rotifer</name>
    <dbReference type="NCBI Taxonomy" id="249248"/>
    <lineage>
        <taxon>Eukaryota</taxon>
        <taxon>Metazoa</taxon>
        <taxon>Spiralia</taxon>
        <taxon>Gnathifera</taxon>
        <taxon>Rotifera</taxon>
        <taxon>Eurotatoria</taxon>
        <taxon>Bdelloidea</taxon>
        <taxon>Adinetida</taxon>
        <taxon>Adinetidae</taxon>
        <taxon>Adineta</taxon>
    </lineage>
</organism>
<protein>
    <recommendedName>
        <fullName evidence="7">Vacuolar protein sorting-associated protein 54 C-terminal domain-containing protein</fullName>
    </recommendedName>
</protein>
<dbReference type="GO" id="GO:0006896">
    <property type="term" value="P:Golgi to vacuole transport"/>
    <property type="evidence" value="ECO:0007669"/>
    <property type="project" value="TreeGrafter"/>
</dbReference>
<dbReference type="AlphaFoldDB" id="A0A816HLX3"/>
<dbReference type="Pfam" id="PF07928">
    <property type="entry name" value="Vps54"/>
    <property type="match status" value="1"/>
</dbReference>
<dbReference type="InterPro" id="IPR012501">
    <property type="entry name" value="Vps54_C"/>
</dbReference>
<evidence type="ECO:0000256" key="4">
    <source>
        <dbReference type="ARBA" id="ARBA00022927"/>
    </source>
</evidence>
<dbReference type="InterPro" id="IPR039745">
    <property type="entry name" value="Vps54"/>
</dbReference>
<sequence length="156" mass="17451">MLVLDYCSCAQLLTSSSINDVQHRLIELLNLFNSKTCQLVLGAGAVRLGKIRTISAKILAITCRCLQFVKITLPKIKSRFDQLLVLSENSSSISSISSNRQFEQFTKLYSEHIDEIHSKLITIIESTFGDTLSTYEVRAPVPSDCFRTLVTRHIAA</sequence>
<dbReference type="PANTHER" id="PTHR12965:SF0">
    <property type="entry name" value="VACUOLAR PROTEIN SORTING-ASSOCIATED PROTEIN 54"/>
    <property type="match status" value="1"/>
</dbReference>
<evidence type="ECO:0000259" key="7">
    <source>
        <dbReference type="Pfam" id="PF07928"/>
    </source>
</evidence>
<keyword evidence="6" id="KW-0175">Coiled coil</keyword>
<dbReference type="Proteomes" id="UP000663828">
    <property type="component" value="Unassembled WGS sequence"/>
</dbReference>
<comment type="similarity">
    <text evidence="2">Belongs to the VPS54 family.</text>
</comment>
<keyword evidence="3" id="KW-0813">Transport</keyword>
<evidence type="ECO:0000313" key="9">
    <source>
        <dbReference type="Proteomes" id="UP000663828"/>
    </source>
</evidence>
<name>A0A816HLX3_ADIRI</name>
<evidence type="ECO:0000313" key="8">
    <source>
        <dbReference type="EMBL" id="CAF1689490.1"/>
    </source>
</evidence>
<evidence type="ECO:0000256" key="5">
    <source>
        <dbReference type="ARBA" id="ARBA00023034"/>
    </source>
</evidence>
<comment type="subcellular location">
    <subcellularLocation>
        <location evidence="1">Golgi apparatus</location>
        <location evidence="1">trans-Golgi network</location>
    </subcellularLocation>
</comment>
<keyword evidence="9" id="KW-1185">Reference proteome</keyword>
<gene>
    <name evidence="8" type="ORF">XAT740_LOCUS63328</name>
</gene>
<accession>A0A816HLX3</accession>